<accession>A0A3N4ML76</accession>
<organism evidence="2 3">
    <name type="scientific">Chitinophaga barathri</name>
    <dbReference type="NCBI Taxonomy" id="1647451"/>
    <lineage>
        <taxon>Bacteria</taxon>
        <taxon>Pseudomonadati</taxon>
        <taxon>Bacteroidota</taxon>
        <taxon>Chitinophagia</taxon>
        <taxon>Chitinophagales</taxon>
        <taxon>Chitinophagaceae</taxon>
        <taxon>Chitinophaga</taxon>
    </lineage>
</organism>
<name>A0A3N4ML76_9BACT</name>
<comment type="caution">
    <text evidence="2">The sequence shown here is derived from an EMBL/GenBank/DDBJ whole genome shotgun (WGS) entry which is preliminary data.</text>
</comment>
<dbReference type="Proteomes" id="UP000279089">
    <property type="component" value="Unassembled WGS sequence"/>
</dbReference>
<dbReference type="OrthoDB" id="654178at2"/>
<sequence>MKKIIGFVLLLAAPFVSKSQDWHVGGIAGISNYSGDLSEKRVNFSYTRPMLGLLVKRDINRFLTLRAGFTWGMAAADDKSNESVALQARNLSFSSHLWEGHLGAELNILDIDDKGFTPYVFGGVALFSFYPTAKDSSGARVPLRRLSTEGQGLPQYPERGNQYSLHQISIPFGVGFKYIFTDRIMLGIEVGLRPTFTDYLDDVSTTYVDQNTLLAERGQTAVDWAWRGDEVNKTGVTGNYPTDGTQRGSAKYKDWYTFSGITVMYRIGGSSSGGRSTNFSKCFKM</sequence>
<dbReference type="Gene3D" id="2.40.160.20">
    <property type="match status" value="1"/>
</dbReference>
<dbReference type="EMBL" id="RMBX01000001">
    <property type="protein sequence ID" value="RPD42816.1"/>
    <property type="molecule type" value="Genomic_DNA"/>
</dbReference>
<evidence type="ECO:0000313" key="3">
    <source>
        <dbReference type="Proteomes" id="UP000279089"/>
    </source>
</evidence>
<evidence type="ECO:0000313" key="2">
    <source>
        <dbReference type="EMBL" id="RPD42816.1"/>
    </source>
</evidence>
<gene>
    <name evidence="2" type="ORF">EG028_00520</name>
</gene>
<dbReference type="SUPFAM" id="SSF56925">
    <property type="entry name" value="OMPA-like"/>
    <property type="match status" value="1"/>
</dbReference>
<evidence type="ECO:0000259" key="1">
    <source>
        <dbReference type="Pfam" id="PF19573"/>
    </source>
</evidence>
<proteinExistence type="predicted"/>
<dbReference type="RefSeq" id="WP_120514096.1">
    <property type="nucleotide sequence ID" value="NZ_QXZY01000001.1"/>
</dbReference>
<protein>
    <recommendedName>
        <fullName evidence="1">DUF6089 domain-containing protein</fullName>
    </recommendedName>
</protein>
<dbReference type="Pfam" id="PF19573">
    <property type="entry name" value="DUF6089"/>
    <property type="match status" value="1"/>
</dbReference>
<dbReference type="InterPro" id="IPR011250">
    <property type="entry name" value="OMP/PagP_B-barrel"/>
</dbReference>
<feature type="domain" description="DUF6089" evidence="1">
    <location>
        <begin position="2"/>
        <end position="129"/>
    </location>
</feature>
<dbReference type="InterPro" id="IPR045743">
    <property type="entry name" value="DUF6089"/>
</dbReference>
<dbReference type="AlphaFoldDB" id="A0A3N4ML76"/>
<keyword evidence="3" id="KW-1185">Reference proteome</keyword>
<reference evidence="3" key="1">
    <citation type="submission" date="2018-11" db="EMBL/GenBank/DDBJ databases">
        <title>Chitinophaga lutea sp.nov., isolate from arsenic contaminated soil.</title>
        <authorList>
            <person name="Zong Y."/>
        </authorList>
    </citation>
    <scope>NUCLEOTIDE SEQUENCE [LARGE SCALE GENOMIC DNA]</scope>
    <source>
        <strain evidence="3">YLT18</strain>
    </source>
</reference>